<accession>A0A5B7JGY8</accession>
<name>A0A5B7JGY8_PORTR</name>
<dbReference type="EMBL" id="VSRR010095555">
    <property type="protein sequence ID" value="MPC93633.1"/>
    <property type="molecule type" value="Genomic_DNA"/>
</dbReference>
<dbReference type="Proteomes" id="UP000324222">
    <property type="component" value="Unassembled WGS sequence"/>
</dbReference>
<keyword evidence="2" id="KW-1185">Reference proteome</keyword>
<evidence type="ECO:0000313" key="2">
    <source>
        <dbReference type="Proteomes" id="UP000324222"/>
    </source>
</evidence>
<reference evidence="1 2" key="1">
    <citation type="submission" date="2019-05" db="EMBL/GenBank/DDBJ databases">
        <title>Another draft genome of Portunus trituberculatus and its Hox gene families provides insights of decapod evolution.</title>
        <authorList>
            <person name="Jeong J.-H."/>
            <person name="Song I."/>
            <person name="Kim S."/>
            <person name="Choi T."/>
            <person name="Kim D."/>
            <person name="Ryu S."/>
            <person name="Kim W."/>
        </authorList>
    </citation>
    <scope>NUCLEOTIDE SEQUENCE [LARGE SCALE GENOMIC DNA]</scope>
    <source>
        <tissue evidence="1">Muscle</tissue>
    </source>
</reference>
<protein>
    <submittedName>
        <fullName evidence="1">Uncharacterized protein</fullName>
    </submittedName>
</protein>
<gene>
    <name evidence="1" type="ORF">E2C01_088768</name>
</gene>
<organism evidence="1 2">
    <name type="scientific">Portunus trituberculatus</name>
    <name type="common">Swimming crab</name>
    <name type="synonym">Neptunus trituberculatus</name>
    <dbReference type="NCBI Taxonomy" id="210409"/>
    <lineage>
        <taxon>Eukaryota</taxon>
        <taxon>Metazoa</taxon>
        <taxon>Ecdysozoa</taxon>
        <taxon>Arthropoda</taxon>
        <taxon>Crustacea</taxon>
        <taxon>Multicrustacea</taxon>
        <taxon>Malacostraca</taxon>
        <taxon>Eumalacostraca</taxon>
        <taxon>Eucarida</taxon>
        <taxon>Decapoda</taxon>
        <taxon>Pleocyemata</taxon>
        <taxon>Brachyura</taxon>
        <taxon>Eubrachyura</taxon>
        <taxon>Portunoidea</taxon>
        <taxon>Portunidae</taxon>
        <taxon>Portuninae</taxon>
        <taxon>Portunus</taxon>
    </lineage>
</organism>
<sequence length="98" mass="10736">MCGECCPIGEASHLAAEWPRAPPNKSGGGVWWSGSEVDCVFSSSSTTTPIPPPDSHSFHLPLLLFLLPSQGLEMIPCEFSRVEVWQQFKTFGETRQVS</sequence>
<evidence type="ECO:0000313" key="1">
    <source>
        <dbReference type="EMBL" id="MPC93633.1"/>
    </source>
</evidence>
<proteinExistence type="predicted"/>
<dbReference type="AlphaFoldDB" id="A0A5B7JGY8"/>
<comment type="caution">
    <text evidence="1">The sequence shown here is derived from an EMBL/GenBank/DDBJ whole genome shotgun (WGS) entry which is preliminary data.</text>
</comment>